<keyword evidence="7" id="KW-0282">Flagellum</keyword>
<dbReference type="PANTHER" id="PTHR31543:SF0">
    <property type="entry name" value="DYNEIN REGULATORY COMPLEX SUBUNIT 4"/>
    <property type="match status" value="1"/>
</dbReference>
<organism evidence="16 17">
    <name type="scientific">Oryzias sinensis</name>
    <name type="common">Chinese medaka</name>
    <dbReference type="NCBI Taxonomy" id="183150"/>
    <lineage>
        <taxon>Eukaryota</taxon>
        <taxon>Metazoa</taxon>
        <taxon>Chordata</taxon>
        <taxon>Craniata</taxon>
        <taxon>Vertebrata</taxon>
        <taxon>Euteleostomi</taxon>
        <taxon>Actinopterygii</taxon>
        <taxon>Neopterygii</taxon>
        <taxon>Teleostei</taxon>
        <taxon>Neoteleostei</taxon>
        <taxon>Acanthomorphata</taxon>
        <taxon>Ovalentaria</taxon>
        <taxon>Atherinomorphae</taxon>
        <taxon>Beloniformes</taxon>
        <taxon>Adrianichthyidae</taxon>
        <taxon>Oryziinae</taxon>
        <taxon>Oryzias</taxon>
    </lineage>
</organism>
<keyword evidence="8 13" id="KW-0175">Coiled coil</keyword>
<dbReference type="GO" id="GO:0005874">
    <property type="term" value="C:microtubule"/>
    <property type="evidence" value="ECO:0007669"/>
    <property type="project" value="UniProtKB-KW"/>
</dbReference>
<evidence type="ECO:0000256" key="11">
    <source>
        <dbReference type="ARBA" id="ARBA00023273"/>
    </source>
</evidence>
<feature type="coiled-coil region" evidence="13">
    <location>
        <begin position="156"/>
        <end position="292"/>
    </location>
</feature>
<evidence type="ECO:0000256" key="12">
    <source>
        <dbReference type="ARBA" id="ARBA00031568"/>
    </source>
</evidence>
<evidence type="ECO:0000256" key="3">
    <source>
        <dbReference type="ARBA" id="ARBA00009859"/>
    </source>
</evidence>
<keyword evidence="6" id="KW-0493">Microtubule</keyword>
<evidence type="ECO:0000256" key="13">
    <source>
        <dbReference type="SAM" id="Coils"/>
    </source>
</evidence>
<evidence type="ECO:0000256" key="7">
    <source>
        <dbReference type="ARBA" id="ARBA00022846"/>
    </source>
</evidence>
<keyword evidence="10" id="KW-0206">Cytoskeleton</keyword>
<evidence type="ECO:0000313" key="17">
    <source>
        <dbReference type="Proteomes" id="UP000694383"/>
    </source>
</evidence>
<dbReference type="Proteomes" id="UP000694383">
    <property type="component" value="Unplaced"/>
</dbReference>
<dbReference type="Ensembl" id="ENSOSIT00000026989.1">
    <property type="protein sequence ID" value="ENSOSIP00000025593.1"/>
    <property type="gene ID" value="ENSOSIG00000013412.1"/>
</dbReference>
<dbReference type="Pfam" id="PF13851">
    <property type="entry name" value="GAS"/>
    <property type="match status" value="1"/>
</dbReference>
<dbReference type="GO" id="GO:0031514">
    <property type="term" value="C:motile cilium"/>
    <property type="evidence" value="ECO:0007669"/>
    <property type="project" value="UniProtKB-SubCell"/>
</dbReference>
<feature type="region of interest" description="Disordered" evidence="14">
    <location>
        <begin position="59"/>
        <end position="83"/>
    </location>
</feature>
<dbReference type="InterPro" id="IPR025593">
    <property type="entry name" value="GAS8_dom"/>
</dbReference>
<dbReference type="PANTHER" id="PTHR31543">
    <property type="entry name" value="DYNEIN REGULATORY COMPLEX SUBUNIT 4"/>
    <property type="match status" value="1"/>
</dbReference>
<keyword evidence="17" id="KW-1185">Reference proteome</keyword>
<evidence type="ECO:0000256" key="14">
    <source>
        <dbReference type="SAM" id="MobiDB-lite"/>
    </source>
</evidence>
<dbReference type="GO" id="GO:0008017">
    <property type="term" value="F:microtubule binding"/>
    <property type="evidence" value="ECO:0007669"/>
    <property type="project" value="InterPro"/>
</dbReference>
<feature type="region of interest" description="Disordered" evidence="14">
    <location>
        <begin position="360"/>
        <end position="411"/>
    </location>
</feature>
<evidence type="ECO:0000256" key="1">
    <source>
        <dbReference type="ARBA" id="ARBA00004230"/>
    </source>
</evidence>
<dbReference type="GO" id="GO:0030317">
    <property type="term" value="P:flagellated sperm motility"/>
    <property type="evidence" value="ECO:0007669"/>
    <property type="project" value="TreeGrafter"/>
</dbReference>
<evidence type="ECO:0000256" key="9">
    <source>
        <dbReference type="ARBA" id="ARBA00023069"/>
    </source>
</evidence>
<feature type="region of interest" description="Disordered" evidence="14">
    <location>
        <begin position="314"/>
        <end position="345"/>
    </location>
</feature>
<dbReference type="GO" id="GO:0031267">
    <property type="term" value="F:small GTPase binding"/>
    <property type="evidence" value="ECO:0007669"/>
    <property type="project" value="InterPro"/>
</dbReference>
<keyword evidence="5" id="KW-0963">Cytoplasm</keyword>
<keyword evidence="9" id="KW-0969">Cilium</keyword>
<proteinExistence type="inferred from homology"/>
<comment type="subcellular location">
    <subcellularLocation>
        <location evidence="1">Cell projection</location>
        <location evidence="1">Cilium</location>
        <location evidence="1">Flagellum</location>
    </subcellularLocation>
    <subcellularLocation>
        <location evidence="2">Cytoplasm</location>
        <location evidence="2">Cytoskeleton</location>
    </subcellularLocation>
</comment>
<dbReference type="GO" id="GO:0005794">
    <property type="term" value="C:Golgi apparatus"/>
    <property type="evidence" value="ECO:0007669"/>
    <property type="project" value="TreeGrafter"/>
</dbReference>
<evidence type="ECO:0000256" key="4">
    <source>
        <dbReference type="ARBA" id="ARBA00021301"/>
    </source>
</evidence>
<reference evidence="16" key="2">
    <citation type="submission" date="2025-09" db="UniProtKB">
        <authorList>
            <consortium name="Ensembl"/>
        </authorList>
    </citation>
    <scope>IDENTIFICATION</scope>
</reference>
<evidence type="ECO:0000256" key="10">
    <source>
        <dbReference type="ARBA" id="ARBA00023212"/>
    </source>
</evidence>
<dbReference type="InterPro" id="IPR039308">
    <property type="entry name" value="GAS8"/>
</dbReference>
<feature type="region of interest" description="Disordered" evidence="14">
    <location>
        <begin position="98"/>
        <end position="117"/>
    </location>
</feature>
<evidence type="ECO:0000256" key="5">
    <source>
        <dbReference type="ARBA" id="ARBA00022490"/>
    </source>
</evidence>
<feature type="coiled-coil region" evidence="13">
    <location>
        <begin position="17"/>
        <end position="44"/>
    </location>
</feature>
<comment type="similarity">
    <text evidence="3">Belongs to the DRC4 family.</text>
</comment>
<evidence type="ECO:0000256" key="2">
    <source>
        <dbReference type="ARBA" id="ARBA00004245"/>
    </source>
</evidence>
<evidence type="ECO:0000259" key="15">
    <source>
        <dbReference type="Pfam" id="PF13851"/>
    </source>
</evidence>
<reference evidence="16" key="1">
    <citation type="submission" date="2025-08" db="UniProtKB">
        <authorList>
            <consortium name="Ensembl"/>
        </authorList>
    </citation>
    <scope>IDENTIFICATION</scope>
</reference>
<evidence type="ECO:0000256" key="8">
    <source>
        <dbReference type="ARBA" id="ARBA00023054"/>
    </source>
</evidence>
<feature type="compositionally biased region" description="Polar residues" evidence="14">
    <location>
        <begin position="60"/>
        <end position="79"/>
    </location>
</feature>
<keyword evidence="11" id="KW-0966">Cell projection</keyword>
<dbReference type="AlphaFoldDB" id="A0A8C7YA14"/>
<evidence type="ECO:0000256" key="6">
    <source>
        <dbReference type="ARBA" id="ARBA00022701"/>
    </source>
</evidence>
<feature type="compositionally biased region" description="Polar residues" evidence="14">
    <location>
        <begin position="366"/>
        <end position="383"/>
    </location>
</feature>
<evidence type="ECO:0000313" key="16">
    <source>
        <dbReference type="Ensembl" id="ENSOSIP00000025593.1"/>
    </source>
</evidence>
<sequence length="411" mass="46729">EEKKHFQLQRDDMLGWRRTVEEKLEEAEAKLRNICKEKQEAEERHQVEISVYKQKLKQILSHQQNTSPRNPLQNQNLQSRGVEKRLQEALALVSRLQSGCHDGGHAPSAPLPPPPADVEVRFDLKMKALMEEQDRRRAAALRRQKKEAWSHMASLMEEHSRALRGEEELRSAAQEELQEAQQLIKELSAAQEENQGKQEAQQELQRRLQEEVAVSSVSAQNIKLSFDVDAVFLQGLHSLLKEAQEELRDLNEENRLLLQGFCKVQQERDQLLRRQEQSMADLQRRSTRKKELLDRKLLALSRFLERKEAQLLAAPSPPADDLPVSGAEVGLKDSSSGEELEAPSCKFPQVPLWRRRSHTIRRSGSELDNNQFTELQPSRTRTSADPCGTLGEGEGAGLEGRSAMTTTASSP</sequence>
<protein>
    <recommendedName>
        <fullName evidence="4">Dynein regulatory complex subunit 4</fullName>
    </recommendedName>
    <alternativeName>
        <fullName evidence="12">Growth arrest-specific protein 8</fullName>
    </alternativeName>
</protein>
<name>A0A8C7YA14_9TELE</name>
<accession>A0A8C7YA14</accession>
<feature type="domain" description="Growth arrest-specific protein 8" evidence="15">
    <location>
        <begin position="155"/>
        <end position="311"/>
    </location>
</feature>
<dbReference type="GeneTree" id="ENSGT00940000182152"/>